<protein>
    <submittedName>
        <fullName evidence="3">Uncharacterized protein</fullName>
    </submittedName>
</protein>
<evidence type="ECO:0000259" key="2">
    <source>
        <dbReference type="Pfam" id="PF25000"/>
    </source>
</evidence>
<dbReference type="InParanoid" id="A0A7C8MIF8"/>
<dbReference type="InterPro" id="IPR002182">
    <property type="entry name" value="NB-ARC"/>
</dbReference>
<dbReference type="PANTHER" id="PTHR35205:SF1">
    <property type="entry name" value="ZU5 DOMAIN-CONTAINING PROTEIN"/>
    <property type="match status" value="1"/>
</dbReference>
<dbReference type="InterPro" id="IPR027417">
    <property type="entry name" value="P-loop_NTPase"/>
</dbReference>
<dbReference type="InterPro" id="IPR056681">
    <property type="entry name" value="DUF7779"/>
</dbReference>
<dbReference type="InterPro" id="IPR011990">
    <property type="entry name" value="TPR-like_helical_dom_sf"/>
</dbReference>
<dbReference type="Pfam" id="PF25000">
    <property type="entry name" value="DUF7779"/>
    <property type="match status" value="1"/>
</dbReference>
<evidence type="ECO:0000259" key="1">
    <source>
        <dbReference type="Pfam" id="PF00931"/>
    </source>
</evidence>
<dbReference type="OrthoDB" id="6161812at2759"/>
<evidence type="ECO:0000313" key="3">
    <source>
        <dbReference type="EMBL" id="KAF2963290.1"/>
    </source>
</evidence>
<dbReference type="EMBL" id="WUBL01000217">
    <property type="protein sequence ID" value="KAF2963290.1"/>
    <property type="molecule type" value="Genomic_DNA"/>
</dbReference>
<dbReference type="Pfam" id="PF00931">
    <property type="entry name" value="NB-ARC"/>
    <property type="match status" value="1"/>
</dbReference>
<feature type="domain" description="DUF7779" evidence="2">
    <location>
        <begin position="483"/>
        <end position="571"/>
    </location>
</feature>
<name>A0A7C8MIF8_9PEZI</name>
<dbReference type="SUPFAM" id="SSF48452">
    <property type="entry name" value="TPR-like"/>
    <property type="match status" value="1"/>
</dbReference>
<dbReference type="SUPFAM" id="SSF52540">
    <property type="entry name" value="P-loop containing nucleoside triphosphate hydrolases"/>
    <property type="match status" value="1"/>
</dbReference>
<dbReference type="AlphaFoldDB" id="A0A7C8MIF8"/>
<feature type="domain" description="NB-ARC" evidence="1">
    <location>
        <begin position="242"/>
        <end position="389"/>
    </location>
</feature>
<dbReference type="GO" id="GO:0043531">
    <property type="term" value="F:ADP binding"/>
    <property type="evidence" value="ECO:0007669"/>
    <property type="project" value="InterPro"/>
</dbReference>
<accession>A0A7C8MIF8</accession>
<sequence length="953" mass="108820">MDLDLFFVTQWTTTVNKLKGSLDPDDLDTIKQSHSLNETLDYVLQCEVLAIVRIGPALGHLGTFSKFFQQKLSRDLDTSFLWGSLTCLLKLAAEDEENLGQIPRLVKSLAHKAEAFNSYTSEAHVVGNLVKETCFDIQILFVEFLTASILYIHEAGEHREIPGTSTSRQEAQTPAQRIERRYRCVNQDVTQALERVEKLIQTNVPTRVDVLSSEPRSRYLMRPHTHTTRMFDRVDVFLQLDDLLDRKTGSALCSVAMHGLGGIGKSTIASSYLERKYNENIYDICLWVRGETELSLQQSFTEIALRMKLPGARHQQHDENLVLVQDWLQSTGALRHLIIKGYESNAHLVYKWLIVYDNVEDAETIMPYWLRSIPGKAIITTRNRSLAFEPASFGLEVTSWDGQMGCQFLFFLLRNSVARDTEAEEHSALALSQRLSGHALALQHMATLIHSGRFSIEEFMTMYLSDPRRAHASDELTALWDFSFRSLDKESFALLGVLSFLMPDQIPQEIFEHRESNQLPEGLKFCSDNFSLSAAISKLLKLALIKRDRDMRILSIHRVVQAQFKGFLSTQQRWNNFYRTVDLVRHVFPRENTTAGQLYDVWEACNTYAPHVINLKDCFNEEHAGANSKTLKVTSSFCELLADCGRYMYETNALKDCEALCQANLAAIESMEDVSQKNDLKATVLSHLSQMYESLGNAEQSIELAKEGYQIRLSEETRKYLFLCHTCQNLGFMCNTANRHQEALDWFSKLYSWWDSLQKSRGTAERVPAIIPAGHVRAKIYANDYQGVTDLLHDTFARYMEECPVNWAMIGYLYFAEGTMKCRQGNFALAENVFIKAQNSWLKTDKTRLHPFNGGCMYRIGTCSLEQGKVEAAIKHLRESLEITKFHSRMMPMENGRSLLALSLALAREGGPGHEEESRRLRGEAEVLLKRRKPEGVVDDVKAFDDMIPIFWR</sequence>
<gene>
    <name evidence="3" type="ORF">GQX73_g10280</name>
</gene>
<keyword evidence="4" id="KW-1185">Reference proteome</keyword>
<dbReference type="Gene3D" id="1.25.40.10">
    <property type="entry name" value="Tetratricopeptide repeat domain"/>
    <property type="match status" value="2"/>
</dbReference>
<organism evidence="3 4">
    <name type="scientific">Xylaria multiplex</name>
    <dbReference type="NCBI Taxonomy" id="323545"/>
    <lineage>
        <taxon>Eukaryota</taxon>
        <taxon>Fungi</taxon>
        <taxon>Dikarya</taxon>
        <taxon>Ascomycota</taxon>
        <taxon>Pezizomycotina</taxon>
        <taxon>Sordariomycetes</taxon>
        <taxon>Xylariomycetidae</taxon>
        <taxon>Xylariales</taxon>
        <taxon>Xylariaceae</taxon>
        <taxon>Xylaria</taxon>
    </lineage>
</organism>
<dbReference type="Proteomes" id="UP000481858">
    <property type="component" value="Unassembled WGS sequence"/>
</dbReference>
<proteinExistence type="predicted"/>
<dbReference type="PANTHER" id="PTHR35205">
    <property type="entry name" value="NB-ARC AND TPR DOMAIN PROTEIN"/>
    <property type="match status" value="1"/>
</dbReference>
<reference evidence="3 4" key="1">
    <citation type="submission" date="2019-12" db="EMBL/GenBank/DDBJ databases">
        <title>Draft genome sequence of the ascomycete Xylaria multiplex DSM 110363.</title>
        <authorList>
            <person name="Buettner E."/>
            <person name="Kellner H."/>
        </authorList>
    </citation>
    <scope>NUCLEOTIDE SEQUENCE [LARGE SCALE GENOMIC DNA]</scope>
    <source>
        <strain evidence="3 4">DSM 110363</strain>
    </source>
</reference>
<evidence type="ECO:0000313" key="4">
    <source>
        <dbReference type="Proteomes" id="UP000481858"/>
    </source>
</evidence>
<dbReference type="Gene3D" id="3.40.50.300">
    <property type="entry name" value="P-loop containing nucleotide triphosphate hydrolases"/>
    <property type="match status" value="1"/>
</dbReference>
<comment type="caution">
    <text evidence="3">The sequence shown here is derived from an EMBL/GenBank/DDBJ whole genome shotgun (WGS) entry which is preliminary data.</text>
</comment>